<sequence length="219" mass="24678">MKNVIAIDGPGGAGKSTIAKLLAERLNYIHLDTGAMYRALTLAAIKNNIDFDQKNKLVKLAKSIDITFDENGEIFLNGENVTEEIRTAEVNSHVSQIALIKGVREILVEKQQQLAQNNMVVMDGRDITTVVLPEAEYKFFLTASLEERAKRRYQEIKSKDNEAYFEKIKKSIARRDKLDSERKHSPLKKAEDAILVDTTNLSIDQVLDQMITIIEGDSK</sequence>
<keyword evidence="2 8" id="KW-0808">Transferase</keyword>
<dbReference type="AlphaFoldDB" id="A0A4V3CEI7"/>
<dbReference type="PANTHER" id="PTHR21299">
    <property type="entry name" value="CYTIDYLATE KINASE/PANTOATE-BETA-ALANINE LIGASE"/>
    <property type="match status" value="1"/>
</dbReference>
<evidence type="ECO:0000256" key="8">
    <source>
        <dbReference type="HAMAP-Rule" id="MF_00238"/>
    </source>
</evidence>
<evidence type="ECO:0000256" key="6">
    <source>
        <dbReference type="ARBA" id="ARBA00047615"/>
    </source>
</evidence>
<evidence type="ECO:0000256" key="1">
    <source>
        <dbReference type="ARBA" id="ARBA00009427"/>
    </source>
</evidence>
<dbReference type="GO" id="GO:0036431">
    <property type="term" value="F:dCMP kinase activity"/>
    <property type="evidence" value="ECO:0007669"/>
    <property type="project" value="InterPro"/>
</dbReference>
<organism evidence="10 11">
    <name type="scientific">Halanaerobium saccharolyticum</name>
    <dbReference type="NCBI Taxonomy" id="43595"/>
    <lineage>
        <taxon>Bacteria</taxon>
        <taxon>Bacillati</taxon>
        <taxon>Bacillota</taxon>
        <taxon>Clostridia</taxon>
        <taxon>Halanaerobiales</taxon>
        <taxon>Halanaerobiaceae</taxon>
        <taxon>Halanaerobium</taxon>
    </lineage>
</organism>
<dbReference type="GO" id="GO:0005829">
    <property type="term" value="C:cytosol"/>
    <property type="evidence" value="ECO:0007669"/>
    <property type="project" value="TreeGrafter"/>
</dbReference>
<dbReference type="HAMAP" id="MF_00238">
    <property type="entry name" value="Cytidyl_kinase_type1"/>
    <property type="match status" value="1"/>
</dbReference>
<protein>
    <recommendedName>
        <fullName evidence="8">Cytidylate kinase</fullName>
        <shortName evidence="8">CK</shortName>
        <ecNumber evidence="8">2.7.4.25</ecNumber>
    </recommendedName>
    <alternativeName>
        <fullName evidence="8">Cytidine monophosphate kinase</fullName>
        <shortName evidence="8">CMP kinase</shortName>
    </alternativeName>
</protein>
<accession>A0A4V3CEI7</accession>
<feature type="binding site" evidence="8">
    <location>
        <begin position="9"/>
        <end position="17"/>
    </location>
    <ligand>
        <name>ATP</name>
        <dbReference type="ChEBI" id="CHEBI:30616"/>
    </ligand>
</feature>
<comment type="catalytic activity">
    <reaction evidence="7 8">
        <text>CMP + ATP = CDP + ADP</text>
        <dbReference type="Rhea" id="RHEA:11600"/>
        <dbReference type="ChEBI" id="CHEBI:30616"/>
        <dbReference type="ChEBI" id="CHEBI:58069"/>
        <dbReference type="ChEBI" id="CHEBI:60377"/>
        <dbReference type="ChEBI" id="CHEBI:456216"/>
        <dbReference type="EC" id="2.7.4.25"/>
    </reaction>
</comment>
<dbReference type="GO" id="GO:0006220">
    <property type="term" value="P:pyrimidine nucleotide metabolic process"/>
    <property type="evidence" value="ECO:0007669"/>
    <property type="project" value="UniProtKB-UniRule"/>
</dbReference>
<dbReference type="Gene3D" id="3.40.50.300">
    <property type="entry name" value="P-loop containing nucleotide triphosphate hydrolases"/>
    <property type="match status" value="1"/>
</dbReference>
<dbReference type="EMBL" id="SNWX01000013">
    <property type="protein sequence ID" value="TDO87846.1"/>
    <property type="molecule type" value="Genomic_DNA"/>
</dbReference>
<reference evidence="10 11" key="1">
    <citation type="submission" date="2019-03" db="EMBL/GenBank/DDBJ databases">
        <title>Subsurface microbial communities from deep shales in Ohio and West Virginia, USA.</title>
        <authorList>
            <person name="Wrighton K."/>
        </authorList>
    </citation>
    <scope>NUCLEOTIDE SEQUENCE [LARGE SCALE GENOMIC DNA]</scope>
    <source>
        <strain evidence="10 11">MA284_T2</strain>
    </source>
</reference>
<dbReference type="RefSeq" id="WP_133515209.1">
    <property type="nucleotide sequence ID" value="NZ_SNWX01000013.1"/>
</dbReference>
<dbReference type="GO" id="GO:0015949">
    <property type="term" value="P:nucleobase-containing small molecule interconversion"/>
    <property type="evidence" value="ECO:0007669"/>
    <property type="project" value="TreeGrafter"/>
</dbReference>
<dbReference type="GO" id="GO:0005524">
    <property type="term" value="F:ATP binding"/>
    <property type="evidence" value="ECO:0007669"/>
    <property type="project" value="UniProtKB-UniRule"/>
</dbReference>
<dbReference type="SUPFAM" id="SSF52540">
    <property type="entry name" value="P-loop containing nucleoside triphosphate hydrolases"/>
    <property type="match status" value="1"/>
</dbReference>
<feature type="domain" description="Cytidylate kinase" evidence="9">
    <location>
        <begin position="5"/>
        <end position="215"/>
    </location>
</feature>
<dbReference type="Proteomes" id="UP000295064">
    <property type="component" value="Unassembled WGS sequence"/>
</dbReference>
<dbReference type="Pfam" id="PF02224">
    <property type="entry name" value="Cytidylate_kin"/>
    <property type="match status" value="1"/>
</dbReference>
<comment type="catalytic activity">
    <reaction evidence="6 8">
        <text>dCMP + ATP = dCDP + ADP</text>
        <dbReference type="Rhea" id="RHEA:25094"/>
        <dbReference type="ChEBI" id="CHEBI:30616"/>
        <dbReference type="ChEBI" id="CHEBI:57566"/>
        <dbReference type="ChEBI" id="CHEBI:58593"/>
        <dbReference type="ChEBI" id="CHEBI:456216"/>
        <dbReference type="EC" id="2.7.4.25"/>
    </reaction>
</comment>
<dbReference type="EC" id="2.7.4.25" evidence="8"/>
<dbReference type="InterPro" id="IPR003136">
    <property type="entry name" value="Cytidylate_kin"/>
</dbReference>
<evidence type="ECO:0000259" key="9">
    <source>
        <dbReference type="Pfam" id="PF02224"/>
    </source>
</evidence>
<evidence type="ECO:0000256" key="7">
    <source>
        <dbReference type="ARBA" id="ARBA00048478"/>
    </source>
</evidence>
<evidence type="ECO:0000256" key="5">
    <source>
        <dbReference type="ARBA" id="ARBA00022840"/>
    </source>
</evidence>
<comment type="subcellular location">
    <subcellularLocation>
        <location evidence="8">Cytoplasm</location>
    </subcellularLocation>
</comment>
<proteinExistence type="inferred from homology"/>
<evidence type="ECO:0000256" key="3">
    <source>
        <dbReference type="ARBA" id="ARBA00022741"/>
    </source>
</evidence>
<keyword evidence="5 8" id="KW-0067">ATP-binding</keyword>
<dbReference type="CDD" id="cd02020">
    <property type="entry name" value="CMPK"/>
    <property type="match status" value="1"/>
</dbReference>
<keyword evidence="3 8" id="KW-0547">Nucleotide-binding</keyword>
<comment type="caution">
    <text evidence="10">The sequence shown here is derived from an EMBL/GenBank/DDBJ whole genome shotgun (WGS) entry which is preliminary data.</text>
</comment>
<evidence type="ECO:0000256" key="2">
    <source>
        <dbReference type="ARBA" id="ARBA00022679"/>
    </source>
</evidence>
<dbReference type="InterPro" id="IPR011994">
    <property type="entry name" value="Cytidylate_kinase_dom"/>
</dbReference>
<keyword evidence="4 8" id="KW-0418">Kinase</keyword>
<dbReference type="PANTHER" id="PTHR21299:SF2">
    <property type="entry name" value="CYTIDYLATE KINASE"/>
    <property type="match status" value="1"/>
</dbReference>
<name>A0A4V3CEI7_9FIRM</name>
<keyword evidence="8" id="KW-0963">Cytoplasm</keyword>
<evidence type="ECO:0000313" key="11">
    <source>
        <dbReference type="Proteomes" id="UP000295064"/>
    </source>
</evidence>
<dbReference type="NCBIfam" id="TIGR00017">
    <property type="entry name" value="cmk"/>
    <property type="match status" value="1"/>
</dbReference>
<dbReference type="GO" id="GO:0036430">
    <property type="term" value="F:CMP kinase activity"/>
    <property type="evidence" value="ECO:0007669"/>
    <property type="project" value="RHEA"/>
</dbReference>
<evidence type="ECO:0000256" key="4">
    <source>
        <dbReference type="ARBA" id="ARBA00022777"/>
    </source>
</evidence>
<dbReference type="OrthoDB" id="9807434at2"/>
<comment type="similarity">
    <text evidence="1 8">Belongs to the cytidylate kinase family. Type 1 subfamily.</text>
</comment>
<dbReference type="InterPro" id="IPR027417">
    <property type="entry name" value="P-loop_NTPase"/>
</dbReference>
<evidence type="ECO:0000313" key="10">
    <source>
        <dbReference type="EMBL" id="TDO87846.1"/>
    </source>
</evidence>
<gene>
    <name evidence="8" type="primary">cmk</name>
    <name evidence="10" type="ORF">DFR79_11361</name>
</gene>